<dbReference type="InterPro" id="IPR017938">
    <property type="entry name" value="Riboflavin_synthase-like_b-brl"/>
</dbReference>
<dbReference type="EC" id="1.6.2.2" evidence="7"/>
<dbReference type="GO" id="GO:0006696">
    <property type="term" value="P:ergosterol biosynthetic process"/>
    <property type="evidence" value="ECO:0007669"/>
    <property type="project" value="TreeGrafter"/>
</dbReference>
<dbReference type="InterPro" id="IPR001709">
    <property type="entry name" value="Flavoprot_Pyr_Nucl_cyt_Rdtase"/>
</dbReference>
<gene>
    <name evidence="9" type="ORF">AB1Y20_009345</name>
</gene>
<keyword evidence="4 7" id="KW-0560">Oxidoreductase</keyword>
<dbReference type="InterPro" id="IPR008333">
    <property type="entry name" value="Cbr1-like_FAD-bd_dom"/>
</dbReference>
<feature type="binding site" evidence="6">
    <location>
        <position position="94"/>
    </location>
    <ligand>
        <name>FAD</name>
        <dbReference type="ChEBI" id="CHEBI:57692"/>
    </ligand>
</feature>
<dbReference type="AlphaFoldDB" id="A0AB34K1W3"/>
<evidence type="ECO:0000256" key="6">
    <source>
        <dbReference type="PIRSR" id="PIRSR601834-1"/>
    </source>
</evidence>
<reference evidence="9 10" key="1">
    <citation type="journal article" date="2024" name="Science">
        <title>Giant polyketide synthase enzymes in the biosynthesis of giant marine polyether toxins.</title>
        <authorList>
            <person name="Fallon T.R."/>
            <person name="Shende V.V."/>
            <person name="Wierzbicki I.H."/>
            <person name="Pendleton A.L."/>
            <person name="Watervoot N.F."/>
            <person name="Auber R.P."/>
            <person name="Gonzalez D.J."/>
            <person name="Wisecaver J.H."/>
            <person name="Moore B.S."/>
        </authorList>
    </citation>
    <scope>NUCLEOTIDE SEQUENCE [LARGE SCALE GENOMIC DNA]</scope>
    <source>
        <strain evidence="9 10">12B1</strain>
    </source>
</reference>
<evidence type="ECO:0000313" key="10">
    <source>
        <dbReference type="Proteomes" id="UP001515480"/>
    </source>
</evidence>
<evidence type="ECO:0000256" key="4">
    <source>
        <dbReference type="ARBA" id="ARBA00023002"/>
    </source>
</evidence>
<dbReference type="Pfam" id="PF00175">
    <property type="entry name" value="NAD_binding_1"/>
    <property type="match status" value="1"/>
</dbReference>
<feature type="domain" description="FAD-binding FR-type" evidence="8">
    <location>
        <begin position="14"/>
        <end position="130"/>
    </location>
</feature>
<dbReference type="InterPro" id="IPR039261">
    <property type="entry name" value="FNR_nucleotide-bd"/>
</dbReference>
<keyword evidence="10" id="KW-1185">Reference proteome</keyword>
<evidence type="ECO:0000256" key="2">
    <source>
        <dbReference type="ARBA" id="ARBA00022630"/>
    </source>
</evidence>
<proteinExistence type="inferred from homology"/>
<feature type="binding site" evidence="6">
    <location>
        <position position="147"/>
    </location>
    <ligand>
        <name>FAD</name>
        <dbReference type="ChEBI" id="CHEBI:57692"/>
    </ligand>
</feature>
<evidence type="ECO:0000259" key="8">
    <source>
        <dbReference type="PROSITE" id="PS51384"/>
    </source>
</evidence>
<name>A0AB34K1W3_PRYPA</name>
<feature type="binding site" evidence="6">
    <location>
        <position position="96"/>
    </location>
    <ligand>
        <name>FAD</name>
        <dbReference type="ChEBI" id="CHEBI:57692"/>
    </ligand>
</feature>
<feature type="binding site" evidence="6">
    <location>
        <position position="103"/>
    </location>
    <ligand>
        <name>FAD</name>
        <dbReference type="ChEBI" id="CHEBI:57692"/>
    </ligand>
</feature>
<dbReference type="PROSITE" id="PS51384">
    <property type="entry name" value="FAD_FR"/>
    <property type="match status" value="1"/>
</dbReference>
<dbReference type="Gene3D" id="3.40.50.80">
    <property type="entry name" value="Nucleotide-binding domain of ferredoxin-NADP reductase (FNR) module"/>
    <property type="match status" value="1"/>
</dbReference>
<comment type="caution">
    <text evidence="9">The sequence shown here is derived from an EMBL/GenBank/DDBJ whole genome shotgun (WGS) entry which is preliminary data.</text>
</comment>
<dbReference type="SUPFAM" id="SSF63380">
    <property type="entry name" value="Riboflavin synthase domain-like"/>
    <property type="match status" value="1"/>
</dbReference>
<dbReference type="InterPro" id="IPR001433">
    <property type="entry name" value="OxRdtase_FAD/NAD-bd"/>
</dbReference>
<dbReference type="Proteomes" id="UP001515480">
    <property type="component" value="Unassembled WGS sequence"/>
</dbReference>
<comment type="similarity">
    <text evidence="7">Belongs to the flavoprotein pyridine nucleotide cytochrome reductase family.</text>
</comment>
<feature type="binding site" evidence="6">
    <location>
        <position position="104"/>
    </location>
    <ligand>
        <name>FAD</name>
        <dbReference type="ChEBI" id="CHEBI:57692"/>
    </ligand>
</feature>
<dbReference type="InterPro" id="IPR001834">
    <property type="entry name" value="CBR-like"/>
</dbReference>
<dbReference type="PRINTS" id="PR00406">
    <property type="entry name" value="CYTB5RDTASE"/>
</dbReference>
<keyword evidence="5 7" id="KW-0520">NAD</keyword>
<comment type="catalytic activity">
    <reaction evidence="7">
        <text>2 Fe(III)-[cytochrome b5] + NADH = 2 Fe(II)-[cytochrome b5] + NAD(+) + H(+)</text>
        <dbReference type="Rhea" id="RHEA:46680"/>
        <dbReference type="Rhea" id="RHEA-COMP:10438"/>
        <dbReference type="Rhea" id="RHEA-COMP:10439"/>
        <dbReference type="ChEBI" id="CHEBI:15378"/>
        <dbReference type="ChEBI" id="CHEBI:29033"/>
        <dbReference type="ChEBI" id="CHEBI:29034"/>
        <dbReference type="ChEBI" id="CHEBI:57540"/>
        <dbReference type="ChEBI" id="CHEBI:57945"/>
        <dbReference type="EC" id="1.6.2.2"/>
    </reaction>
</comment>
<organism evidence="9 10">
    <name type="scientific">Prymnesium parvum</name>
    <name type="common">Toxic golden alga</name>
    <dbReference type="NCBI Taxonomy" id="97485"/>
    <lineage>
        <taxon>Eukaryota</taxon>
        <taxon>Haptista</taxon>
        <taxon>Haptophyta</taxon>
        <taxon>Prymnesiophyceae</taxon>
        <taxon>Prymnesiales</taxon>
        <taxon>Prymnesiaceae</taxon>
        <taxon>Prymnesium</taxon>
    </lineage>
</organism>
<dbReference type="EMBL" id="JBGBPQ010000002">
    <property type="protein sequence ID" value="KAL1527974.1"/>
    <property type="molecule type" value="Genomic_DNA"/>
</dbReference>
<protein>
    <recommendedName>
        <fullName evidence="7">NADH-cytochrome b5 reductase</fullName>
        <ecNumber evidence="7">1.6.2.2</ecNumber>
    </recommendedName>
</protein>
<accession>A0AB34K1W3</accession>
<feature type="binding site" evidence="6">
    <location>
        <position position="77"/>
    </location>
    <ligand>
        <name>FAD</name>
        <dbReference type="ChEBI" id="CHEBI:57692"/>
    </ligand>
</feature>
<dbReference type="PANTHER" id="PTHR19370">
    <property type="entry name" value="NADH-CYTOCHROME B5 REDUCTASE"/>
    <property type="match status" value="1"/>
</dbReference>
<feature type="binding site" evidence="6">
    <location>
        <position position="78"/>
    </location>
    <ligand>
        <name>FAD</name>
        <dbReference type="ChEBI" id="CHEBI:57692"/>
    </ligand>
</feature>
<dbReference type="SUPFAM" id="SSF52343">
    <property type="entry name" value="Ferredoxin reductase-like, C-terminal NADP-linked domain"/>
    <property type="match status" value="1"/>
</dbReference>
<dbReference type="InterPro" id="IPR017927">
    <property type="entry name" value="FAD-bd_FR_type"/>
</dbReference>
<evidence type="ECO:0000256" key="1">
    <source>
        <dbReference type="ARBA" id="ARBA00001974"/>
    </source>
</evidence>
<sequence length="284" mass="31358">MAELEYASSCFLPTTWMELPLIGKVEVTYDSTLYTFELPEGKSLNLPVCACILMLAPGRGRKEGGGKDDWDGSDAVRPYTPVSDNSVLGKFELLIKRYDGGAVSQWLHELPLGSKVSFKHIKFNIKAQYPFEGKKTLTLVAAGTGITPMYQALWKLLGTAGDDRKVTLIYGNKTPEDILMKAQLDEWAAKTSGRLKIVHVVGNKPDDPAPPGWESTATYVAETGWIDEAKIQKYAFPPSEDTLFFVCGLPPMYNVLCGPRTEKELKEGSVLHKLGYTTPMIAKM</sequence>
<evidence type="ECO:0000313" key="9">
    <source>
        <dbReference type="EMBL" id="KAL1527974.1"/>
    </source>
</evidence>
<evidence type="ECO:0000256" key="3">
    <source>
        <dbReference type="ARBA" id="ARBA00022827"/>
    </source>
</evidence>
<feature type="binding site" evidence="6">
    <location>
        <position position="79"/>
    </location>
    <ligand>
        <name>FAD</name>
        <dbReference type="ChEBI" id="CHEBI:57692"/>
    </ligand>
</feature>
<dbReference type="CDD" id="cd06183">
    <property type="entry name" value="cyt_b5_reduct_like"/>
    <property type="match status" value="1"/>
</dbReference>
<keyword evidence="2 6" id="KW-0285">Flavoprotein</keyword>
<evidence type="ECO:0000256" key="7">
    <source>
        <dbReference type="RuleBase" id="RU361226"/>
    </source>
</evidence>
<comment type="cofactor">
    <cofactor evidence="1 6 7">
        <name>FAD</name>
        <dbReference type="ChEBI" id="CHEBI:57692"/>
    </cofactor>
</comment>
<dbReference type="Gene3D" id="2.40.30.10">
    <property type="entry name" value="Translation factors"/>
    <property type="match status" value="1"/>
</dbReference>
<dbReference type="Pfam" id="PF00970">
    <property type="entry name" value="FAD_binding_6"/>
    <property type="match status" value="1"/>
</dbReference>
<dbReference type="PANTHER" id="PTHR19370:SF143">
    <property type="entry name" value="PLASMA MEMBRANE-ASSOCIATED COENZYME Q6 REDUCTASE PGA3"/>
    <property type="match status" value="1"/>
</dbReference>
<evidence type="ECO:0000256" key="5">
    <source>
        <dbReference type="ARBA" id="ARBA00023027"/>
    </source>
</evidence>
<dbReference type="GO" id="GO:0090524">
    <property type="term" value="F:cytochrome-b5 reductase activity, acting on NADH"/>
    <property type="evidence" value="ECO:0007669"/>
    <property type="project" value="UniProtKB-EC"/>
</dbReference>
<keyword evidence="3 6" id="KW-0274">FAD</keyword>
<dbReference type="PRINTS" id="PR00371">
    <property type="entry name" value="FPNCR"/>
</dbReference>